<evidence type="ECO:0000313" key="3">
    <source>
        <dbReference type="EMBL" id="KAA6129225.1"/>
    </source>
</evidence>
<organism evidence="3 4">
    <name type="scientific">Cupriavidus cauae</name>
    <dbReference type="NCBI Taxonomy" id="2608999"/>
    <lineage>
        <taxon>Bacteria</taxon>
        <taxon>Pseudomonadati</taxon>
        <taxon>Pseudomonadota</taxon>
        <taxon>Betaproteobacteria</taxon>
        <taxon>Burkholderiales</taxon>
        <taxon>Burkholderiaceae</taxon>
        <taxon>Cupriavidus</taxon>
    </lineage>
</organism>
<evidence type="ECO:0000313" key="4">
    <source>
        <dbReference type="Proteomes" id="UP000324324"/>
    </source>
</evidence>
<dbReference type="AlphaFoldDB" id="A0A5M8B3P3"/>
<dbReference type="PANTHER" id="PTHR47307">
    <property type="entry name" value="GLUTATHIONE-REGULATED POTASSIUM-EFFLUX SYSTEM ANCILLARY PROTEIN KEFG"/>
    <property type="match status" value="1"/>
</dbReference>
<dbReference type="PANTHER" id="PTHR47307:SF2">
    <property type="entry name" value="GLUTATHIONE-REGULATED POTASSIUM-EFFLUX SYSTEM ANCILLARY PROTEIN KEFF"/>
    <property type="match status" value="1"/>
</dbReference>
<keyword evidence="4" id="KW-1185">Reference proteome</keyword>
<dbReference type="EMBL" id="VWRN01000021">
    <property type="protein sequence ID" value="KAA6129225.1"/>
    <property type="molecule type" value="Genomic_DNA"/>
</dbReference>
<accession>A0A5M8B3P3</accession>
<dbReference type="Pfam" id="PF02525">
    <property type="entry name" value="Flavodoxin_2"/>
    <property type="match status" value="1"/>
</dbReference>
<dbReference type="GO" id="GO:0003955">
    <property type="term" value="F:NAD(P)H dehydrogenase (quinone) activity"/>
    <property type="evidence" value="ECO:0007669"/>
    <property type="project" value="TreeGrafter"/>
</dbReference>
<dbReference type="Proteomes" id="UP000324324">
    <property type="component" value="Unassembled WGS sequence"/>
</dbReference>
<comment type="caution">
    <text evidence="3">The sequence shown here is derived from an EMBL/GenBank/DDBJ whole genome shotgun (WGS) entry which is preliminary data.</text>
</comment>
<feature type="domain" description="Flavodoxin-like fold" evidence="2">
    <location>
        <begin position="2"/>
        <end position="161"/>
    </location>
</feature>
<dbReference type="GO" id="GO:0009055">
    <property type="term" value="F:electron transfer activity"/>
    <property type="evidence" value="ECO:0007669"/>
    <property type="project" value="TreeGrafter"/>
</dbReference>
<sequence>MIYANARAKRSHVNRPLAEALAALPDVDVRDLYARYPDYDIDVVAEQRALSCADTVVLQFPTFWFSVPPLLKLWMDEVLERGWAHGPGGTALRGKSCLVVASTRGTEEAYSAEGVHRHPLSSFLLPLEQMALECGMTWRAPIAIHDAYRLDEAGVQRVIAEVMAALGHGDEGGSTKAATAATAAARLELA</sequence>
<dbReference type="InterPro" id="IPR046980">
    <property type="entry name" value="KefG/KefF"/>
</dbReference>
<evidence type="ECO:0000256" key="1">
    <source>
        <dbReference type="ARBA" id="ARBA00023002"/>
    </source>
</evidence>
<reference evidence="3 4" key="1">
    <citation type="submission" date="2019-09" db="EMBL/GenBank/DDBJ databases">
        <title>Isolation of a novel species in the genus Cupriavidus from patients with sepsis using whole genome sequencing.</title>
        <authorList>
            <person name="Kweon O.J."/>
            <person name="Lee M.-K."/>
        </authorList>
    </citation>
    <scope>NUCLEOTIDE SEQUENCE [LARGE SCALE GENOMIC DNA]</scope>
    <source>
        <strain evidence="3 4">MKL-01</strain>
    </source>
</reference>
<gene>
    <name evidence="3" type="ORF">F1599_06195</name>
</gene>
<dbReference type="GO" id="GO:0010181">
    <property type="term" value="F:FMN binding"/>
    <property type="evidence" value="ECO:0007669"/>
    <property type="project" value="TreeGrafter"/>
</dbReference>
<dbReference type="InterPro" id="IPR029039">
    <property type="entry name" value="Flavoprotein-like_sf"/>
</dbReference>
<protein>
    <submittedName>
        <fullName evidence="3">NAD(P)H dehydrogenase</fullName>
    </submittedName>
</protein>
<dbReference type="InterPro" id="IPR003680">
    <property type="entry name" value="Flavodoxin_fold"/>
</dbReference>
<dbReference type="Gene3D" id="3.40.50.360">
    <property type="match status" value="1"/>
</dbReference>
<name>A0A5M8B3P3_9BURK</name>
<proteinExistence type="predicted"/>
<keyword evidence="1" id="KW-0560">Oxidoreductase</keyword>
<dbReference type="SUPFAM" id="SSF52218">
    <property type="entry name" value="Flavoproteins"/>
    <property type="match status" value="1"/>
</dbReference>
<evidence type="ECO:0000259" key="2">
    <source>
        <dbReference type="Pfam" id="PF02525"/>
    </source>
</evidence>